<dbReference type="GO" id="GO:0051604">
    <property type="term" value="P:protein maturation"/>
    <property type="evidence" value="ECO:0007669"/>
    <property type="project" value="TreeGrafter"/>
</dbReference>
<accession>D3TD56</accession>
<gene>
    <name evidence="4" type="ordered locus">Aboo_0680</name>
</gene>
<dbReference type="AlphaFoldDB" id="D3TD56"/>
<dbReference type="PANTHER" id="PTHR30303:SF0">
    <property type="entry name" value="CARBAMOYL DEHYDRATASE HYPE"/>
    <property type="match status" value="1"/>
</dbReference>
<feature type="domain" description="PurM-like C-terminal" evidence="3">
    <location>
        <begin position="163"/>
        <end position="316"/>
    </location>
</feature>
<dbReference type="InterPro" id="IPR010918">
    <property type="entry name" value="PurM-like_C_dom"/>
</dbReference>
<dbReference type="InterPro" id="IPR036676">
    <property type="entry name" value="PurM-like_C_sf"/>
</dbReference>
<dbReference type="InterPro" id="IPR011854">
    <property type="entry name" value="HypE"/>
</dbReference>
<evidence type="ECO:0000256" key="1">
    <source>
        <dbReference type="ARBA" id="ARBA00006243"/>
    </source>
</evidence>
<keyword evidence="5" id="KW-1185">Reference proteome</keyword>
<dbReference type="Gene3D" id="3.90.650.10">
    <property type="entry name" value="PurM-like C-terminal domain"/>
    <property type="match status" value="1"/>
</dbReference>
<dbReference type="OrthoDB" id="31494at2157"/>
<dbReference type="EMBL" id="CP001941">
    <property type="protein sequence ID" value="ADD08491.1"/>
    <property type="molecule type" value="Genomic_DNA"/>
</dbReference>
<dbReference type="Pfam" id="PF00586">
    <property type="entry name" value="AIRS"/>
    <property type="match status" value="1"/>
</dbReference>
<dbReference type="Pfam" id="PF02769">
    <property type="entry name" value="AIRS_C"/>
    <property type="match status" value="1"/>
</dbReference>
<dbReference type="GeneID" id="8827626"/>
<name>D3TD56_ACIB4</name>
<protein>
    <submittedName>
        <fullName evidence="4">Hydrogenase expression/formation protein HypE</fullName>
    </submittedName>
</protein>
<dbReference type="NCBIfam" id="TIGR02124">
    <property type="entry name" value="hypE"/>
    <property type="match status" value="1"/>
</dbReference>
<dbReference type="Gene3D" id="3.30.1330.10">
    <property type="entry name" value="PurM-like, N-terminal domain"/>
    <property type="match status" value="1"/>
</dbReference>
<dbReference type="KEGG" id="abi:Aboo_0680"/>
<evidence type="ECO:0000259" key="3">
    <source>
        <dbReference type="Pfam" id="PF02769"/>
    </source>
</evidence>
<sequence>MKLDRIRMVDGAGGEAMERLIKEIILDNITLRSAGKVSLDDLDDGATISLDGEDIVFTIDGHTVKPIFFPGGDIGKLAVSGTVNDLAVMGAKPLALAISLIIEDGFSMDSLKNIMISIDKTGKDVPVPIITGDTKVVEDKIGIFAISAGIGKADKIVRDSGARVGDFVLINGGIGEHGFAIMSKREGIDFETSLVSDVSPLWSLIEDVAKCIGWENIHAMKDPTRGGLSEALNEMASKANVGIEIDEESVPIKSSVKAASEMLGISPFIMANEGKVVMIVADGYQDDAIEAMRKNKNGKDAAIIGRVIREYPGKVIIKTKIGGKRFIERPIGDPVPRVC</sequence>
<dbReference type="SUPFAM" id="SSF56042">
    <property type="entry name" value="PurM C-terminal domain-like"/>
    <property type="match status" value="1"/>
</dbReference>
<dbReference type="InterPro" id="IPR016188">
    <property type="entry name" value="PurM-like_N"/>
</dbReference>
<evidence type="ECO:0000259" key="2">
    <source>
        <dbReference type="Pfam" id="PF00586"/>
    </source>
</evidence>
<dbReference type="HOGENOM" id="CLU_049733_0_0_2"/>
<dbReference type="SUPFAM" id="SSF55326">
    <property type="entry name" value="PurM N-terminal domain-like"/>
    <property type="match status" value="1"/>
</dbReference>
<dbReference type="PANTHER" id="PTHR30303">
    <property type="entry name" value="HYDROGENASE ISOENZYMES FORMATION PROTEIN HYPE"/>
    <property type="match status" value="1"/>
</dbReference>
<dbReference type="Proteomes" id="UP000001400">
    <property type="component" value="Chromosome"/>
</dbReference>
<dbReference type="InterPro" id="IPR036921">
    <property type="entry name" value="PurM-like_N_sf"/>
</dbReference>
<organism evidence="4 5">
    <name type="scientific">Aciduliprofundum boonei (strain DSM 19572 / T469)</name>
    <dbReference type="NCBI Taxonomy" id="439481"/>
    <lineage>
        <taxon>Archaea</taxon>
        <taxon>Methanobacteriati</taxon>
        <taxon>Thermoplasmatota</taxon>
        <taxon>DHVE2 group</taxon>
        <taxon>Candidatus Aciduliprofundum</taxon>
    </lineage>
</organism>
<comment type="similarity">
    <text evidence="1">Belongs to the HypE family.</text>
</comment>
<dbReference type="RefSeq" id="WP_012997201.1">
    <property type="nucleotide sequence ID" value="NC_013926.1"/>
</dbReference>
<evidence type="ECO:0000313" key="4">
    <source>
        <dbReference type="EMBL" id="ADD08491.1"/>
    </source>
</evidence>
<dbReference type="PIRSF" id="PIRSF005644">
    <property type="entry name" value="Hdrgns_mtr_HypE"/>
    <property type="match status" value="1"/>
</dbReference>
<dbReference type="CDD" id="cd02197">
    <property type="entry name" value="HypE"/>
    <property type="match status" value="1"/>
</dbReference>
<evidence type="ECO:0000313" key="5">
    <source>
        <dbReference type="Proteomes" id="UP000001400"/>
    </source>
</evidence>
<proteinExistence type="inferred from homology"/>
<reference evidence="4" key="1">
    <citation type="submission" date="2010-02" db="EMBL/GenBank/DDBJ databases">
        <title>Complete sequence of Aciduliprofundum boonei T469.</title>
        <authorList>
            <consortium name="US DOE Joint Genome Institute"/>
            <person name="Lucas S."/>
            <person name="Copeland A."/>
            <person name="Lapidus A."/>
            <person name="Cheng J.-F."/>
            <person name="Bruce D."/>
            <person name="Goodwin L."/>
            <person name="Pitluck S."/>
            <person name="Saunders E."/>
            <person name="Detter J.C."/>
            <person name="Han C."/>
            <person name="Tapia R."/>
            <person name="Land M."/>
            <person name="Hauser L."/>
            <person name="Kyrpides N."/>
            <person name="Mikhailova N."/>
            <person name="Flores G."/>
            <person name="Reysenbach A.-L."/>
            <person name="Woyke T."/>
        </authorList>
    </citation>
    <scope>NUCLEOTIDE SEQUENCE</scope>
    <source>
        <strain evidence="4">T469</strain>
    </source>
</reference>
<feature type="domain" description="PurM-like N-terminal" evidence="2">
    <location>
        <begin position="43"/>
        <end position="151"/>
    </location>
</feature>